<dbReference type="Pfam" id="PF00534">
    <property type="entry name" value="Glycos_transf_1"/>
    <property type="match status" value="1"/>
</dbReference>
<reference evidence="5" key="1">
    <citation type="submission" date="2017-09" db="EMBL/GenBank/DDBJ databases">
        <title>Depth-based differentiation of microbial function through sediment-hosted aquifers and enrichment of novel symbionts in the deep terrestrial subsurface.</title>
        <authorList>
            <person name="Probst A.J."/>
            <person name="Ladd B."/>
            <person name="Jarett J.K."/>
            <person name="Geller-Mcgrath D.E."/>
            <person name="Sieber C.M.K."/>
            <person name="Emerson J.B."/>
            <person name="Anantharaman K."/>
            <person name="Thomas B.C."/>
            <person name="Malmstrom R."/>
            <person name="Stieglmeier M."/>
            <person name="Klingl A."/>
            <person name="Woyke T."/>
            <person name="Ryan C.M."/>
            <person name="Banfield J.F."/>
        </authorList>
    </citation>
    <scope>NUCLEOTIDE SEQUENCE [LARGE SCALE GENOMIC DNA]</scope>
</reference>
<gene>
    <name evidence="4" type="ORF">CO015_02800</name>
</gene>
<dbReference type="InterPro" id="IPR028098">
    <property type="entry name" value="Glyco_trans_4-like_N"/>
</dbReference>
<feature type="domain" description="Glycosyl transferase family 1" evidence="2">
    <location>
        <begin position="187"/>
        <end position="340"/>
    </location>
</feature>
<evidence type="ECO:0000313" key="4">
    <source>
        <dbReference type="EMBL" id="PJC68774.1"/>
    </source>
</evidence>
<dbReference type="PANTHER" id="PTHR46401">
    <property type="entry name" value="GLYCOSYLTRANSFERASE WBBK-RELATED"/>
    <property type="match status" value="1"/>
</dbReference>
<proteinExistence type="predicted"/>
<evidence type="ECO:0000256" key="1">
    <source>
        <dbReference type="ARBA" id="ARBA00022679"/>
    </source>
</evidence>
<dbReference type="Gene3D" id="3.40.50.2000">
    <property type="entry name" value="Glycogen Phosphorylase B"/>
    <property type="match status" value="2"/>
</dbReference>
<keyword evidence="1 4" id="KW-0808">Transferase</keyword>
<dbReference type="Pfam" id="PF13439">
    <property type="entry name" value="Glyco_transf_4"/>
    <property type="match status" value="1"/>
</dbReference>
<dbReference type="InterPro" id="IPR001296">
    <property type="entry name" value="Glyco_trans_1"/>
</dbReference>
<evidence type="ECO:0000259" key="2">
    <source>
        <dbReference type="Pfam" id="PF00534"/>
    </source>
</evidence>
<sequence>MGISRYLEDLIRGLGKIDNNNQYYLYYQQFSYPGNVKKLIHRDNFHFVKNSLPGKITRIFEKTLQISAFEYYTIRKAGKLDCLHGPNNYLITKHTPGVVTILDLLPLIKNDWFLPGYAESFKQNISASLKCAQAVITPSHNSKKDLLRFFDYPEKNIRVIYPGINSDRFQKPPSPSDIQKMRLKYKLPKDFILFLNTISPRKNTTRFIEAYSLIAKNFPNISLVVAGKNGWMYQEVYQKTEELKLKNRVSFPGLINEEDIPKLYKMAAIFVYPSLYEGFGFPPLEAMAAGIPVICSNTSSLPEIVEEAGLLFDPLNVDELADKMKSLLNQKDLREKLTLAGFERVKQFSLTKAAKETLDIYTQIASAV</sequence>
<evidence type="ECO:0000313" key="5">
    <source>
        <dbReference type="Proteomes" id="UP000229438"/>
    </source>
</evidence>
<dbReference type="Proteomes" id="UP000229438">
    <property type="component" value="Unassembled WGS sequence"/>
</dbReference>
<dbReference type="AlphaFoldDB" id="A0A2M8G6X0"/>
<dbReference type="PANTHER" id="PTHR46401:SF2">
    <property type="entry name" value="GLYCOSYLTRANSFERASE WBBK-RELATED"/>
    <property type="match status" value="1"/>
</dbReference>
<protein>
    <submittedName>
        <fullName evidence="4">Glycosyltransferase family 1 protein</fullName>
    </submittedName>
</protein>
<dbReference type="GO" id="GO:0016757">
    <property type="term" value="F:glycosyltransferase activity"/>
    <property type="evidence" value="ECO:0007669"/>
    <property type="project" value="InterPro"/>
</dbReference>
<dbReference type="GO" id="GO:0009103">
    <property type="term" value="P:lipopolysaccharide biosynthetic process"/>
    <property type="evidence" value="ECO:0007669"/>
    <property type="project" value="TreeGrafter"/>
</dbReference>
<feature type="domain" description="Glycosyltransferase subfamily 4-like N-terminal" evidence="3">
    <location>
        <begin position="2"/>
        <end position="168"/>
    </location>
</feature>
<accession>A0A2M8G6X0</accession>
<evidence type="ECO:0000259" key="3">
    <source>
        <dbReference type="Pfam" id="PF13439"/>
    </source>
</evidence>
<name>A0A2M8G6X0_UNCKA</name>
<comment type="caution">
    <text evidence="4">The sequence shown here is derived from an EMBL/GenBank/DDBJ whole genome shotgun (WGS) entry which is preliminary data.</text>
</comment>
<dbReference type="EMBL" id="PFQS01000060">
    <property type="protein sequence ID" value="PJC68774.1"/>
    <property type="molecule type" value="Genomic_DNA"/>
</dbReference>
<dbReference type="SUPFAM" id="SSF53756">
    <property type="entry name" value="UDP-Glycosyltransferase/glycogen phosphorylase"/>
    <property type="match status" value="1"/>
</dbReference>
<dbReference type="CDD" id="cd03809">
    <property type="entry name" value="GT4_MtfB-like"/>
    <property type="match status" value="1"/>
</dbReference>
<dbReference type="FunFam" id="3.40.50.2000:FF:000119">
    <property type="entry name" value="Glycosyl transferase group 1"/>
    <property type="match status" value="1"/>
</dbReference>
<organism evidence="4 5">
    <name type="scientific">candidate division WWE3 bacterium CG_4_8_14_3_um_filter_42_11</name>
    <dbReference type="NCBI Taxonomy" id="1975076"/>
    <lineage>
        <taxon>Bacteria</taxon>
        <taxon>Katanobacteria</taxon>
    </lineage>
</organism>